<gene>
    <name evidence="1" type="ORF">D1345_09370</name>
</gene>
<name>A0AAD0RRI6_9NEIS</name>
<dbReference type="AlphaFoldDB" id="A0AAD0RRI6"/>
<dbReference type="InterPro" id="IPR010982">
    <property type="entry name" value="Lambda_DNA-bd_dom_sf"/>
</dbReference>
<dbReference type="Proteomes" id="UP000259465">
    <property type="component" value="Chromosome"/>
</dbReference>
<protein>
    <submittedName>
        <fullName evidence="1">Uncharacterized protein</fullName>
    </submittedName>
</protein>
<proteinExistence type="predicted"/>
<sequence length="115" mass="12887">MENKDIRRANLGRLINEYGTIRALADVVDTAPNYISEIKNGVRDMGHKLARKIEERTGKQSGWLDQLQEDDMSSDDVIVASSIDELAEKIGELETEKLHSLIAKALELHGRKKAT</sequence>
<organism evidence="1 2">
    <name type="scientific">Chromobacterium rhizoryzae</name>
    <dbReference type="NCBI Taxonomy" id="1778675"/>
    <lineage>
        <taxon>Bacteria</taxon>
        <taxon>Pseudomonadati</taxon>
        <taxon>Pseudomonadota</taxon>
        <taxon>Betaproteobacteria</taxon>
        <taxon>Neisseriales</taxon>
        <taxon>Chromobacteriaceae</taxon>
        <taxon>Chromobacterium</taxon>
    </lineage>
</organism>
<dbReference type="GO" id="GO:0003677">
    <property type="term" value="F:DNA binding"/>
    <property type="evidence" value="ECO:0007669"/>
    <property type="project" value="InterPro"/>
</dbReference>
<reference evidence="1 2" key="1">
    <citation type="submission" date="2018-08" db="EMBL/GenBank/DDBJ databases">
        <title>Complete genome sequence of JP2-74.</title>
        <authorList>
            <person name="Wu L."/>
        </authorList>
    </citation>
    <scope>NUCLEOTIDE SEQUENCE [LARGE SCALE GENOMIC DNA]</scope>
    <source>
        <strain evidence="1 2">JP2-74</strain>
    </source>
</reference>
<dbReference type="EMBL" id="CP031968">
    <property type="protein sequence ID" value="AXT46384.1"/>
    <property type="molecule type" value="Genomic_DNA"/>
</dbReference>
<accession>A0AAD0RRI6</accession>
<dbReference type="KEGG" id="crz:D1345_09370"/>
<keyword evidence="2" id="KW-1185">Reference proteome</keyword>
<dbReference type="SUPFAM" id="SSF47413">
    <property type="entry name" value="lambda repressor-like DNA-binding domains"/>
    <property type="match status" value="1"/>
</dbReference>
<evidence type="ECO:0000313" key="2">
    <source>
        <dbReference type="Proteomes" id="UP000259465"/>
    </source>
</evidence>
<evidence type="ECO:0000313" key="1">
    <source>
        <dbReference type="EMBL" id="AXT46384.1"/>
    </source>
</evidence>